<evidence type="ECO:0000313" key="2">
    <source>
        <dbReference type="Proteomes" id="UP000008942"/>
    </source>
</evidence>
<evidence type="ECO:0000313" key="1">
    <source>
        <dbReference type="EMBL" id="EJF83328.1"/>
    </source>
</evidence>
<reference evidence="1 2" key="1">
    <citation type="submission" date="2012-03" db="EMBL/GenBank/DDBJ databases">
        <title>The Genome Sequence of Bartonella elizabethae Re6043vi.</title>
        <authorList>
            <consortium name="The Broad Institute Genome Sequencing Platform"/>
            <consortium name="The Broad Institute Genome Sequencing Center for Infectious Disease"/>
            <person name="Feldgarden M."/>
            <person name="Kirby J."/>
            <person name="Kosoy M."/>
            <person name="Birtles R."/>
            <person name="Probert W.S."/>
            <person name="Chiaraviglio L."/>
            <person name="Young S.K."/>
            <person name="Zeng Q."/>
            <person name="Gargeya S."/>
            <person name="Fitzgerald M."/>
            <person name="Haas B."/>
            <person name="Abouelleil A."/>
            <person name="Alvarado L."/>
            <person name="Arachchi H.M."/>
            <person name="Berlin A."/>
            <person name="Chapman S.B."/>
            <person name="Gearin G."/>
            <person name="Goldberg J."/>
            <person name="Griggs A."/>
            <person name="Gujja S."/>
            <person name="Hansen M."/>
            <person name="Heiman D."/>
            <person name="Howarth C."/>
            <person name="Larimer J."/>
            <person name="Lui A."/>
            <person name="MacDonald P.J.P."/>
            <person name="McCowen C."/>
            <person name="Montmayeur A."/>
            <person name="Murphy C."/>
            <person name="Neiman D."/>
            <person name="Pearson M."/>
            <person name="Priest M."/>
            <person name="Roberts A."/>
            <person name="Saif S."/>
            <person name="Shea T."/>
            <person name="Sisk P."/>
            <person name="Stolte C."/>
            <person name="Sykes S."/>
            <person name="Wortman J."/>
            <person name="Nusbaum C."/>
            <person name="Birren B."/>
        </authorList>
    </citation>
    <scope>NUCLEOTIDE SEQUENCE [LARGE SCALE GENOMIC DNA]</scope>
    <source>
        <strain evidence="1 2">Re6043vi</strain>
    </source>
</reference>
<gene>
    <name evidence="1" type="ORF">MCU_01013</name>
</gene>
<protein>
    <submittedName>
        <fullName evidence="1">Uncharacterized protein</fullName>
    </submittedName>
</protein>
<dbReference type="EMBL" id="AILW01000004">
    <property type="protein sequence ID" value="EJF83328.1"/>
    <property type="molecule type" value="Genomic_DNA"/>
</dbReference>
<dbReference type="Proteomes" id="UP000008942">
    <property type="component" value="Unassembled WGS sequence"/>
</dbReference>
<comment type="caution">
    <text evidence="1">The sequence shown here is derived from an EMBL/GenBank/DDBJ whole genome shotgun (WGS) entry which is preliminary data.</text>
</comment>
<organism evidence="1 2">
    <name type="scientific">Bartonella elizabethae Re6043vi</name>
    <dbReference type="NCBI Taxonomy" id="1094554"/>
    <lineage>
        <taxon>Bacteria</taxon>
        <taxon>Pseudomonadati</taxon>
        <taxon>Pseudomonadota</taxon>
        <taxon>Alphaproteobacteria</taxon>
        <taxon>Hyphomicrobiales</taxon>
        <taxon>Bartonellaceae</taxon>
        <taxon>Bartonella</taxon>
    </lineage>
</organism>
<proteinExistence type="predicted"/>
<keyword evidence="2" id="KW-1185">Reference proteome</keyword>
<name>A0ABP2QMS5_BAREL</name>
<accession>A0ABP2QMS5</accession>
<sequence>MSFFKPIQLARIAFTEKTSLLKITLLLEQHSYDRLIRGSCALRDQILRVHTISNLNLCFHEGVIF</sequence>